<dbReference type="Proteomes" id="UP001519460">
    <property type="component" value="Unassembled WGS sequence"/>
</dbReference>
<evidence type="ECO:0000256" key="1">
    <source>
        <dbReference type="SAM" id="MobiDB-lite"/>
    </source>
</evidence>
<reference evidence="2 3" key="1">
    <citation type="journal article" date="2023" name="Sci. Data">
        <title>Genome assembly of the Korean intertidal mud-creeper Batillaria attramentaria.</title>
        <authorList>
            <person name="Patra A.K."/>
            <person name="Ho P.T."/>
            <person name="Jun S."/>
            <person name="Lee S.J."/>
            <person name="Kim Y."/>
            <person name="Won Y.J."/>
        </authorList>
    </citation>
    <scope>NUCLEOTIDE SEQUENCE [LARGE SCALE GENOMIC DNA]</scope>
    <source>
        <strain evidence="2">Wonlab-2016</strain>
    </source>
</reference>
<evidence type="ECO:0000313" key="2">
    <source>
        <dbReference type="EMBL" id="KAK7497364.1"/>
    </source>
</evidence>
<protein>
    <submittedName>
        <fullName evidence="2">Uncharacterized protein</fullName>
    </submittedName>
</protein>
<organism evidence="2 3">
    <name type="scientific">Batillaria attramentaria</name>
    <dbReference type="NCBI Taxonomy" id="370345"/>
    <lineage>
        <taxon>Eukaryota</taxon>
        <taxon>Metazoa</taxon>
        <taxon>Spiralia</taxon>
        <taxon>Lophotrochozoa</taxon>
        <taxon>Mollusca</taxon>
        <taxon>Gastropoda</taxon>
        <taxon>Caenogastropoda</taxon>
        <taxon>Sorbeoconcha</taxon>
        <taxon>Cerithioidea</taxon>
        <taxon>Batillariidae</taxon>
        <taxon>Batillaria</taxon>
    </lineage>
</organism>
<feature type="region of interest" description="Disordered" evidence="1">
    <location>
        <begin position="71"/>
        <end position="105"/>
    </location>
</feature>
<name>A0ABD0LEB1_9CAEN</name>
<gene>
    <name evidence="2" type="ORF">BaRGS_00011408</name>
</gene>
<keyword evidence="3" id="KW-1185">Reference proteome</keyword>
<sequence>MFESRFLIPFVEVFQFFEESGHAGLNLSTPRSHRLEHVLPGITGGYPSLGSLRDVLEGIDVQTAQFLQFHPGPRSARRSPVPVNSCGGGHAGSQTTQPGCGGCRRPKVASVSLAT</sequence>
<accession>A0ABD0LEB1</accession>
<dbReference type="AlphaFoldDB" id="A0ABD0LEB1"/>
<proteinExistence type="predicted"/>
<dbReference type="EMBL" id="JACVVK020000059">
    <property type="protein sequence ID" value="KAK7497364.1"/>
    <property type="molecule type" value="Genomic_DNA"/>
</dbReference>
<comment type="caution">
    <text evidence="2">The sequence shown here is derived from an EMBL/GenBank/DDBJ whole genome shotgun (WGS) entry which is preliminary data.</text>
</comment>
<evidence type="ECO:0000313" key="3">
    <source>
        <dbReference type="Proteomes" id="UP001519460"/>
    </source>
</evidence>